<sequence>MHRGNGSSRRAKDLLRERAACSVWHRGTRAHYTGRVTNSDDVTRGTATLASQGGAPVRKDYLPIAVPWIGEREKQLVLDALESGWITTGPKTQELAARIAAMAGVKHAVAVNSATGALHLALEALGVGPEHEVITSTWTFAATVNVIEHCGAKPVLVDVEPDTLNMDPRAVEAAITPRTKVVLSVDYGGQPCDYDALHAICDPRGIAIVDDAAHALGAAWRGRPVGSLAKVTAFSFYATKNLSTGEGGAAVTDDEEVADRIRLLSLHGMSRDAWKRYTATGSWYYEVVAPGWKYNLSDVLAAIGLGQLDRFDEFQRIRGELVARYQANLAAVPEVGFMRAREGLTHAWHLFPIAVDLDAVTIDRARFIDELRSENIGTSVHFIPIHRHPHFRDSLNAKPEQFPVAEHAYARAITLPLFPRMSAADVDDVCAAVAKIARAFRR</sequence>
<keyword evidence="4" id="KW-0032">Aminotransferase</keyword>
<dbReference type="GO" id="GO:0008483">
    <property type="term" value="F:transaminase activity"/>
    <property type="evidence" value="ECO:0007669"/>
    <property type="project" value="UniProtKB-KW"/>
</dbReference>
<dbReference type="Pfam" id="PF01041">
    <property type="entry name" value="DegT_DnrJ_EryC1"/>
    <property type="match status" value="1"/>
</dbReference>
<dbReference type="AlphaFoldDB" id="A0A933W3F2"/>
<gene>
    <name evidence="4" type="ORF">HZA61_16485</name>
</gene>
<feature type="active site" description="Proton acceptor" evidence="1">
    <location>
        <position position="240"/>
    </location>
</feature>
<dbReference type="GO" id="GO:0000271">
    <property type="term" value="P:polysaccharide biosynthetic process"/>
    <property type="evidence" value="ECO:0007669"/>
    <property type="project" value="TreeGrafter"/>
</dbReference>
<evidence type="ECO:0000256" key="3">
    <source>
        <dbReference type="RuleBase" id="RU004508"/>
    </source>
</evidence>
<dbReference type="SUPFAM" id="SSF53383">
    <property type="entry name" value="PLP-dependent transferases"/>
    <property type="match status" value="1"/>
</dbReference>
<evidence type="ECO:0000256" key="2">
    <source>
        <dbReference type="PIRSR" id="PIRSR000390-2"/>
    </source>
</evidence>
<dbReference type="InterPro" id="IPR015422">
    <property type="entry name" value="PyrdxlP-dep_Trfase_small"/>
</dbReference>
<dbReference type="InterPro" id="IPR000653">
    <property type="entry name" value="DegT/StrS_aminotransferase"/>
</dbReference>
<dbReference type="GO" id="GO:0030170">
    <property type="term" value="F:pyridoxal phosphate binding"/>
    <property type="evidence" value="ECO:0007669"/>
    <property type="project" value="TreeGrafter"/>
</dbReference>
<protein>
    <submittedName>
        <fullName evidence="4">DegT/DnrJ/EryC1/StrS family aminotransferase</fullName>
    </submittedName>
</protein>
<dbReference type="InterPro" id="IPR015424">
    <property type="entry name" value="PyrdxlP-dep_Trfase"/>
</dbReference>
<keyword evidence="2 3" id="KW-0663">Pyridoxal phosphate</keyword>
<accession>A0A933W3F2</accession>
<dbReference type="InterPro" id="IPR015421">
    <property type="entry name" value="PyrdxlP-dep_Trfase_major"/>
</dbReference>
<dbReference type="Gene3D" id="3.90.1150.10">
    <property type="entry name" value="Aspartate Aminotransferase, domain 1"/>
    <property type="match status" value="1"/>
</dbReference>
<organism evidence="4 5">
    <name type="scientific">Eiseniibacteriota bacterium</name>
    <dbReference type="NCBI Taxonomy" id="2212470"/>
    <lineage>
        <taxon>Bacteria</taxon>
        <taxon>Candidatus Eiseniibacteriota</taxon>
    </lineage>
</organism>
<dbReference type="PIRSF" id="PIRSF000390">
    <property type="entry name" value="PLP_StrS"/>
    <property type="match status" value="1"/>
</dbReference>
<dbReference type="Proteomes" id="UP000696931">
    <property type="component" value="Unassembled WGS sequence"/>
</dbReference>
<dbReference type="Gene3D" id="3.40.640.10">
    <property type="entry name" value="Type I PLP-dependent aspartate aminotransferase-like (Major domain)"/>
    <property type="match status" value="1"/>
</dbReference>
<keyword evidence="4" id="KW-0808">Transferase</keyword>
<comment type="similarity">
    <text evidence="3">Belongs to the DegT/DnrJ/EryC1 family.</text>
</comment>
<dbReference type="EMBL" id="JACRIW010000118">
    <property type="protein sequence ID" value="MBI5171085.1"/>
    <property type="molecule type" value="Genomic_DNA"/>
</dbReference>
<feature type="modified residue" description="N6-(pyridoxal phosphate)lysine" evidence="2">
    <location>
        <position position="240"/>
    </location>
</feature>
<reference evidence="4" key="1">
    <citation type="submission" date="2020-07" db="EMBL/GenBank/DDBJ databases">
        <title>Huge and variable diversity of episymbiotic CPR bacteria and DPANN archaea in groundwater ecosystems.</title>
        <authorList>
            <person name="He C.Y."/>
            <person name="Keren R."/>
            <person name="Whittaker M."/>
            <person name="Farag I.F."/>
            <person name="Doudna J."/>
            <person name="Cate J.H.D."/>
            <person name="Banfield J.F."/>
        </authorList>
    </citation>
    <scope>NUCLEOTIDE SEQUENCE</scope>
    <source>
        <strain evidence="4">NC_groundwater_1813_Pr3_B-0.1um_71_17</strain>
    </source>
</reference>
<dbReference type="CDD" id="cd00616">
    <property type="entry name" value="AHBA_syn"/>
    <property type="match status" value="1"/>
</dbReference>
<evidence type="ECO:0000313" key="4">
    <source>
        <dbReference type="EMBL" id="MBI5171085.1"/>
    </source>
</evidence>
<evidence type="ECO:0000313" key="5">
    <source>
        <dbReference type="Proteomes" id="UP000696931"/>
    </source>
</evidence>
<evidence type="ECO:0000256" key="1">
    <source>
        <dbReference type="PIRSR" id="PIRSR000390-1"/>
    </source>
</evidence>
<dbReference type="PANTHER" id="PTHR30244">
    <property type="entry name" value="TRANSAMINASE"/>
    <property type="match status" value="1"/>
</dbReference>
<comment type="caution">
    <text evidence="4">The sequence shown here is derived from an EMBL/GenBank/DDBJ whole genome shotgun (WGS) entry which is preliminary data.</text>
</comment>
<proteinExistence type="inferred from homology"/>
<name>A0A933W3F2_UNCEI</name>
<dbReference type="PANTHER" id="PTHR30244:SF34">
    <property type="entry name" value="DTDP-4-AMINO-4,6-DIDEOXYGALACTOSE TRANSAMINASE"/>
    <property type="match status" value="1"/>
</dbReference>